<reference evidence="1 2" key="2">
    <citation type="journal article" date="2022" name="Mol. Ecol. Resour.">
        <title>The genomes of chicory, endive, great burdock and yacon provide insights into Asteraceae paleo-polyploidization history and plant inulin production.</title>
        <authorList>
            <person name="Fan W."/>
            <person name="Wang S."/>
            <person name="Wang H."/>
            <person name="Wang A."/>
            <person name="Jiang F."/>
            <person name="Liu H."/>
            <person name="Zhao H."/>
            <person name="Xu D."/>
            <person name="Zhang Y."/>
        </authorList>
    </citation>
    <scope>NUCLEOTIDE SEQUENCE [LARGE SCALE GENOMIC DNA]</scope>
    <source>
        <strain evidence="2">cv. Niubang</strain>
    </source>
</reference>
<accession>A0ACB9CPS1</accession>
<proteinExistence type="predicted"/>
<dbReference type="EMBL" id="CM042050">
    <property type="protein sequence ID" value="KAI3736319.1"/>
    <property type="molecule type" value="Genomic_DNA"/>
</dbReference>
<keyword evidence="2" id="KW-1185">Reference proteome</keyword>
<comment type="caution">
    <text evidence="1">The sequence shown here is derived from an EMBL/GenBank/DDBJ whole genome shotgun (WGS) entry which is preliminary data.</text>
</comment>
<reference evidence="2" key="1">
    <citation type="journal article" date="2022" name="Mol. Ecol. Resour.">
        <title>The genomes of chicory, endive, great burdock and yacon provide insights into Asteraceae palaeo-polyploidization history and plant inulin production.</title>
        <authorList>
            <person name="Fan W."/>
            <person name="Wang S."/>
            <person name="Wang H."/>
            <person name="Wang A."/>
            <person name="Jiang F."/>
            <person name="Liu H."/>
            <person name="Zhao H."/>
            <person name="Xu D."/>
            <person name="Zhang Y."/>
        </authorList>
    </citation>
    <scope>NUCLEOTIDE SEQUENCE [LARGE SCALE GENOMIC DNA]</scope>
    <source>
        <strain evidence="2">cv. Niubang</strain>
    </source>
</reference>
<name>A0ACB9CPS1_ARCLA</name>
<evidence type="ECO:0000313" key="2">
    <source>
        <dbReference type="Proteomes" id="UP001055879"/>
    </source>
</evidence>
<protein>
    <submittedName>
        <fullName evidence="1">Uncharacterized protein</fullName>
    </submittedName>
</protein>
<evidence type="ECO:0000313" key="1">
    <source>
        <dbReference type="EMBL" id="KAI3736319.1"/>
    </source>
</evidence>
<dbReference type="Proteomes" id="UP001055879">
    <property type="component" value="Linkage Group LG04"/>
</dbReference>
<sequence>MANINSQNHQLSYEMYITFPYNLGTFHLQKAQLDKPVMHPHPHLNPALLLYFVHKSSRVLKTHKKCATYYTVLPNGLEEIGWLVRAIESGLQNAWHAQVKPTHLTI</sequence>
<gene>
    <name evidence="1" type="ORF">L6452_15858</name>
</gene>
<organism evidence="1 2">
    <name type="scientific">Arctium lappa</name>
    <name type="common">Greater burdock</name>
    <name type="synonym">Lappa major</name>
    <dbReference type="NCBI Taxonomy" id="4217"/>
    <lineage>
        <taxon>Eukaryota</taxon>
        <taxon>Viridiplantae</taxon>
        <taxon>Streptophyta</taxon>
        <taxon>Embryophyta</taxon>
        <taxon>Tracheophyta</taxon>
        <taxon>Spermatophyta</taxon>
        <taxon>Magnoliopsida</taxon>
        <taxon>eudicotyledons</taxon>
        <taxon>Gunneridae</taxon>
        <taxon>Pentapetalae</taxon>
        <taxon>asterids</taxon>
        <taxon>campanulids</taxon>
        <taxon>Asterales</taxon>
        <taxon>Asteraceae</taxon>
        <taxon>Carduoideae</taxon>
        <taxon>Cardueae</taxon>
        <taxon>Arctiinae</taxon>
        <taxon>Arctium</taxon>
    </lineage>
</organism>